<evidence type="ECO:0000256" key="3">
    <source>
        <dbReference type="ARBA" id="ARBA00022837"/>
    </source>
</evidence>
<comment type="caution">
    <text evidence="7">The sequence shown here is derived from an EMBL/GenBank/DDBJ whole genome shotgun (WGS) entry which is preliminary data.</text>
</comment>
<feature type="compositionally biased region" description="Polar residues" evidence="5">
    <location>
        <begin position="67"/>
        <end position="77"/>
    </location>
</feature>
<sequence length="224" mass="25296">MSFPRKQQPLDHQYTQNQPGSQIGVGVTGAPFSTSTPAANNNPTNPLVGTQGNPKRGTSLGFGGVNNHKNPANNSYTPDDLLEEQKNEIREAFSIFDMNADGCLDFHETKVAFKALGFELSKREVLNLIHEYDTDGTNLLTYDNFYQSVGEMILNRDPLEEIRRAFKLFDEDKTGKISLRNLRKISKDLGENLTEEELRAMIDEFDLDEDGEINEEEFIRICTE</sequence>
<dbReference type="Pfam" id="PF13499">
    <property type="entry name" value="EF-hand_7"/>
    <property type="match status" value="2"/>
</dbReference>
<dbReference type="PANTHER" id="PTHR23048">
    <property type="entry name" value="MYOSIN LIGHT CHAIN 1, 3"/>
    <property type="match status" value="1"/>
</dbReference>
<dbReference type="SMART" id="SM00054">
    <property type="entry name" value="EFh"/>
    <property type="match status" value="4"/>
</dbReference>
<dbReference type="FunFam" id="1.10.238.10:FF:000077">
    <property type="entry name" value="Centrin 1"/>
    <property type="match status" value="1"/>
</dbReference>
<feature type="domain" description="EF-hand" evidence="6">
    <location>
        <begin position="193"/>
        <end position="224"/>
    </location>
</feature>
<dbReference type="RefSeq" id="XP_049262925.1">
    <property type="nucleotide sequence ID" value="XM_049407717.1"/>
</dbReference>
<dbReference type="Proteomes" id="UP000694255">
    <property type="component" value="Unassembled WGS sequence"/>
</dbReference>
<gene>
    <name evidence="7" type="ORF">J8A68_003822</name>
</gene>
<name>A0A8J5QLT0_9ASCO</name>
<organism evidence="7 8">
    <name type="scientific">[Candida] subhashii</name>
    <dbReference type="NCBI Taxonomy" id="561895"/>
    <lineage>
        <taxon>Eukaryota</taxon>
        <taxon>Fungi</taxon>
        <taxon>Dikarya</taxon>
        <taxon>Ascomycota</taxon>
        <taxon>Saccharomycotina</taxon>
        <taxon>Pichiomycetes</taxon>
        <taxon>Debaryomycetaceae</taxon>
        <taxon>Spathaspora</taxon>
    </lineage>
</organism>
<evidence type="ECO:0000256" key="1">
    <source>
        <dbReference type="ARBA" id="ARBA00022723"/>
    </source>
</evidence>
<dbReference type="PROSITE" id="PS50222">
    <property type="entry name" value="EF_HAND_2"/>
    <property type="match status" value="4"/>
</dbReference>
<dbReference type="PROSITE" id="PS00018">
    <property type="entry name" value="EF_HAND_1"/>
    <property type="match status" value="1"/>
</dbReference>
<dbReference type="PANTHER" id="PTHR23048:SF48">
    <property type="entry name" value="CENTRIN 3"/>
    <property type="match status" value="1"/>
</dbReference>
<evidence type="ECO:0000256" key="2">
    <source>
        <dbReference type="ARBA" id="ARBA00022737"/>
    </source>
</evidence>
<feature type="region of interest" description="Disordered" evidence="5">
    <location>
        <begin position="1"/>
        <end position="78"/>
    </location>
</feature>
<evidence type="ECO:0000256" key="5">
    <source>
        <dbReference type="SAM" id="MobiDB-lite"/>
    </source>
</evidence>
<protein>
    <recommendedName>
        <fullName evidence="4">Cell division control protein 31</fullName>
    </recommendedName>
</protein>
<reference evidence="7 8" key="1">
    <citation type="journal article" date="2021" name="DNA Res.">
        <title>Genome analysis of Candida subhashii reveals its hybrid nature and dual mitochondrial genome conformations.</title>
        <authorList>
            <person name="Mixao V."/>
            <person name="Hegedusova E."/>
            <person name="Saus E."/>
            <person name="Pryszcz L.P."/>
            <person name="Cillingova A."/>
            <person name="Nosek J."/>
            <person name="Gabaldon T."/>
        </authorList>
    </citation>
    <scope>NUCLEOTIDE SEQUENCE [LARGE SCALE GENOMIC DNA]</scope>
    <source>
        <strain evidence="7 8">CBS 10753</strain>
    </source>
</reference>
<dbReference type="GO" id="GO:0005509">
    <property type="term" value="F:calcium ion binding"/>
    <property type="evidence" value="ECO:0007669"/>
    <property type="project" value="InterPro"/>
</dbReference>
<keyword evidence="8" id="KW-1185">Reference proteome</keyword>
<dbReference type="OrthoDB" id="343296at2759"/>
<accession>A0A8J5QLT0</accession>
<dbReference type="EMBL" id="JAGSYN010000165">
    <property type="protein sequence ID" value="KAG7662692.1"/>
    <property type="molecule type" value="Genomic_DNA"/>
</dbReference>
<evidence type="ECO:0000313" key="7">
    <source>
        <dbReference type="EMBL" id="KAG7662692.1"/>
    </source>
</evidence>
<dbReference type="InterPro" id="IPR018247">
    <property type="entry name" value="EF_Hand_1_Ca_BS"/>
</dbReference>
<dbReference type="GO" id="GO:0005825">
    <property type="term" value="C:half bridge of spindle pole body"/>
    <property type="evidence" value="ECO:0007669"/>
    <property type="project" value="UniProtKB-ARBA"/>
</dbReference>
<keyword evidence="3" id="KW-0106">Calcium</keyword>
<proteinExistence type="predicted"/>
<dbReference type="AlphaFoldDB" id="A0A8J5QLT0"/>
<dbReference type="CDD" id="cd00051">
    <property type="entry name" value="EFh"/>
    <property type="match status" value="1"/>
</dbReference>
<dbReference type="GO" id="GO:0016460">
    <property type="term" value="C:myosin II complex"/>
    <property type="evidence" value="ECO:0007669"/>
    <property type="project" value="TreeGrafter"/>
</dbReference>
<feature type="compositionally biased region" description="Low complexity" evidence="5">
    <location>
        <begin position="33"/>
        <end position="46"/>
    </location>
</feature>
<keyword evidence="2" id="KW-0677">Repeat</keyword>
<feature type="domain" description="EF-hand" evidence="6">
    <location>
        <begin position="84"/>
        <end position="119"/>
    </location>
</feature>
<dbReference type="InterPro" id="IPR050230">
    <property type="entry name" value="CALM/Myosin/TropC-like"/>
</dbReference>
<dbReference type="GO" id="GO:0030474">
    <property type="term" value="P:spindle pole body duplication"/>
    <property type="evidence" value="ECO:0007669"/>
    <property type="project" value="UniProtKB-ARBA"/>
</dbReference>
<feature type="domain" description="EF-hand" evidence="6">
    <location>
        <begin position="157"/>
        <end position="192"/>
    </location>
</feature>
<keyword evidence="1" id="KW-0479">Metal-binding</keyword>
<evidence type="ECO:0000256" key="4">
    <source>
        <dbReference type="ARBA" id="ARBA00070017"/>
    </source>
</evidence>
<evidence type="ECO:0000259" key="6">
    <source>
        <dbReference type="PROSITE" id="PS50222"/>
    </source>
</evidence>
<dbReference type="InterPro" id="IPR002048">
    <property type="entry name" value="EF_hand_dom"/>
</dbReference>
<feature type="domain" description="EF-hand" evidence="6">
    <location>
        <begin position="120"/>
        <end position="155"/>
    </location>
</feature>
<dbReference type="GeneID" id="73470622"/>
<evidence type="ECO:0000313" key="8">
    <source>
        <dbReference type="Proteomes" id="UP000694255"/>
    </source>
</evidence>